<reference evidence="2" key="2">
    <citation type="submission" date="2015-03" db="UniProtKB">
        <authorList>
            <consortium name="EnsemblPlants"/>
        </authorList>
    </citation>
    <scope>IDENTIFICATION</scope>
</reference>
<feature type="region of interest" description="Disordered" evidence="1">
    <location>
        <begin position="185"/>
        <end position="217"/>
    </location>
</feature>
<feature type="region of interest" description="Disordered" evidence="1">
    <location>
        <begin position="228"/>
        <end position="247"/>
    </location>
</feature>
<keyword evidence="3" id="KW-1185">Reference proteome</keyword>
<evidence type="ECO:0000313" key="3">
    <source>
        <dbReference type="Proteomes" id="UP000026960"/>
    </source>
</evidence>
<name>A0A0D3HU24_9ORYZ</name>
<evidence type="ECO:0000256" key="1">
    <source>
        <dbReference type="SAM" id="MobiDB-lite"/>
    </source>
</evidence>
<dbReference type="Gramene" id="OBART12G10750.1">
    <property type="protein sequence ID" value="OBART12G10750.1"/>
    <property type="gene ID" value="OBART12G10750"/>
</dbReference>
<proteinExistence type="predicted"/>
<dbReference type="EnsemblPlants" id="OBART12G10750.1">
    <property type="protein sequence ID" value="OBART12G10750.1"/>
    <property type="gene ID" value="OBART12G10750"/>
</dbReference>
<accession>A0A0D3HU24</accession>
<dbReference type="PaxDb" id="65489-OBART12G10750.1"/>
<evidence type="ECO:0000313" key="2">
    <source>
        <dbReference type="EnsemblPlants" id="OBART12G10750.1"/>
    </source>
</evidence>
<organism evidence="2">
    <name type="scientific">Oryza barthii</name>
    <dbReference type="NCBI Taxonomy" id="65489"/>
    <lineage>
        <taxon>Eukaryota</taxon>
        <taxon>Viridiplantae</taxon>
        <taxon>Streptophyta</taxon>
        <taxon>Embryophyta</taxon>
        <taxon>Tracheophyta</taxon>
        <taxon>Spermatophyta</taxon>
        <taxon>Magnoliopsida</taxon>
        <taxon>Liliopsida</taxon>
        <taxon>Poales</taxon>
        <taxon>Poaceae</taxon>
        <taxon>BOP clade</taxon>
        <taxon>Oryzoideae</taxon>
        <taxon>Oryzeae</taxon>
        <taxon>Oryzinae</taxon>
        <taxon>Oryza</taxon>
    </lineage>
</organism>
<reference evidence="2" key="1">
    <citation type="journal article" date="2009" name="Rice">
        <title>De Novo Next Generation Sequencing of Plant Genomes.</title>
        <authorList>
            <person name="Rounsley S."/>
            <person name="Marri P.R."/>
            <person name="Yu Y."/>
            <person name="He R."/>
            <person name="Sisneros N."/>
            <person name="Goicoechea J.L."/>
            <person name="Lee S.J."/>
            <person name="Angelova A."/>
            <person name="Kudrna D."/>
            <person name="Luo M."/>
            <person name="Affourtit J."/>
            <person name="Desany B."/>
            <person name="Knight J."/>
            <person name="Niazi F."/>
            <person name="Egholm M."/>
            <person name="Wing R.A."/>
        </authorList>
    </citation>
    <scope>NUCLEOTIDE SEQUENCE [LARGE SCALE GENOMIC DNA]</scope>
    <source>
        <strain evidence="2">cv. IRGC 105608</strain>
    </source>
</reference>
<protein>
    <submittedName>
        <fullName evidence="2">Uncharacterized protein</fullName>
    </submittedName>
</protein>
<dbReference type="Proteomes" id="UP000026960">
    <property type="component" value="Chromosome 12"/>
</dbReference>
<dbReference type="AlphaFoldDB" id="A0A0D3HU24"/>
<dbReference type="HOGENOM" id="CLU_971029_0_0_1"/>
<sequence length="287" mass="31926">MAEPLPPPVGALGARTGRCRRRCLATSRCRPPFCAAAVVLPSTRRIRHQRQLQHHAADVSRRIEPPNQRIELAPCSTSPHRRRQVLLIFLLRNRLTPPPLAAYKRMTSSLSLFLSHVRPLVPPADLPHRSFASQTLALPTPPRRGDSTFPFPHSLHLEINRHHHVLLSAGLRSCYRRSGHLPLSLRLPPPSPGARCSGTPSPTGVPTSRPPESRHLAHPPLYFLSAARQKKRRDRTASSIGIQGADVDPDGYAEAAGNLKAQGKTQLKFLPHEIINPHIYFMHKLII</sequence>